<protein>
    <submittedName>
        <fullName evidence="2">Uncharacterized protein</fullName>
    </submittedName>
</protein>
<dbReference type="PANTHER" id="PTHR33675:SF1">
    <property type="entry name" value="HOLOCARBOXYLASE SYNTHETASE"/>
    <property type="match status" value="1"/>
</dbReference>
<feature type="compositionally biased region" description="Low complexity" evidence="1">
    <location>
        <begin position="96"/>
        <end position="145"/>
    </location>
</feature>
<comment type="caution">
    <text evidence="2">The sequence shown here is derived from an EMBL/GenBank/DDBJ whole genome shotgun (WGS) entry which is preliminary data.</text>
</comment>
<dbReference type="OrthoDB" id="21418at2759"/>
<name>A0A8H7VC62_9FUNG</name>
<dbReference type="EMBL" id="JAEPRB010000552">
    <property type="protein sequence ID" value="KAG2215030.1"/>
    <property type="molecule type" value="Genomic_DNA"/>
</dbReference>
<sequence>MDSQGRSILNSYESTEHALLDSFKAAANKVTALYKDSLTQNRKAFGAGYQQAFQDLYGFLSTHANSERDSVPVEDILCFLRQQNAQLVEELGESSNNNTTTTTTTTTTTHTNNNNNNNNSVTPSTIPQQQQSTLQNQSTNNNQSTQIPLDMSVMKQQINEQQQQQQNMFSTQIIPSTPAGFQIDPNTQFTFTAPTTTTNYNTLPRYGGLTTNWGTDTYHLENHGDSIKRRHGAPDFSFMGRSLSNMNVDTMEPSLKRGKLNKREDL</sequence>
<dbReference type="PANTHER" id="PTHR33675">
    <property type="entry name" value="NUCLEAR RECEPTOR FAMILY 2 GROUP C PROTEIN"/>
    <property type="match status" value="1"/>
</dbReference>
<proteinExistence type="predicted"/>
<evidence type="ECO:0000313" key="3">
    <source>
        <dbReference type="Proteomes" id="UP000646827"/>
    </source>
</evidence>
<organism evidence="2 3">
    <name type="scientific">Circinella minor</name>
    <dbReference type="NCBI Taxonomy" id="1195481"/>
    <lineage>
        <taxon>Eukaryota</taxon>
        <taxon>Fungi</taxon>
        <taxon>Fungi incertae sedis</taxon>
        <taxon>Mucoromycota</taxon>
        <taxon>Mucoromycotina</taxon>
        <taxon>Mucoromycetes</taxon>
        <taxon>Mucorales</taxon>
        <taxon>Lichtheimiaceae</taxon>
        <taxon>Circinella</taxon>
    </lineage>
</organism>
<gene>
    <name evidence="2" type="ORF">INT45_010275</name>
</gene>
<keyword evidence="3" id="KW-1185">Reference proteome</keyword>
<dbReference type="Proteomes" id="UP000646827">
    <property type="component" value="Unassembled WGS sequence"/>
</dbReference>
<accession>A0A8H7VC62</accession>
<evidence type="ECO:0000256" key="1">
    <source>
        <dbReference type="SAM" id="MobiDB-lite"/>
    </source>
</evidence>
<feature type="region of interest" description="Disordered" evidence="1">
    <location>
        <begin position="89"/>
        <end position="145"/>
    </location>
</feature>
<evidence type="ECO:0000313" key="2">
    <source>
        <dbReference type="EMBL" id="KAG2215030.1"/>
    </source>
</evidence>
<dbReference type="AlphaFoldDB" id="A0A8H7VC62"/>
<reference evidence="2 3" key="1">
    <citation type="submission" date="2020-12" db="EMBL/GenBank/DDBJ databases">
        <title>Metabolic potential, ecology and presence of endohyphal bacteria is reflected in genomic diversity of Mucoromycotina.</title>
        <authorList>
            <person name="Muszewska A."/>
            <person name="Okrasinska A."/>
            <person name="Steczkiewicz K."/>
            <person name="Drgas O."/>
            <person name="Orlowska M."/>
            <person name="Perlinska-Lenart U."/>
            <person name="Aleksandrzak-Piekarczyk T."/>
            <person name="Szatraj K."/>
            <person name="Zielenkiewicz U."/>
            <person name="Pilsyk S."/>
            <person name="Malc E."/>
            <person name="Mieczkowski P."/>
            <person name="Kruszewska J.S."/>
            <person name="Biernat P."/>
            <person name="Pawlowska J."/>
        </authorList>
    </citation>
    <scope>NUCLEOTIDE SEQUENCE [LARGE SCALE GENOMIC DNA]</scope>
    <source>
        <strain evidence="2 3">CBS 142.35</strain>
    </source>
</reference>